<keyword evidence="5" id="KW-0067">ATP-binding</keyword>
<keyword evidence="8" id="KW-0539">Nucleus</keyword>
<dbReference type="InterPro" id="IPR038718">
    <property type="entry name" value="SNF2-like_sf"/>
</dbReference>
<sequence>MLTRPFLLANWVKLRTYQHIGLNWLVSVQSRRLNGILADEMGLGKTLQTISMLAYLASYKGIWGPHLIIVPTSCLVNWEVEFKRFCPGLKVLCYYGSAKRRKELRYGWTKSNYHHVIITSYQLAVQDSFAFKRKKWYYLILDEAHNIKNFESQRWQTLINFNTQRRLLLTGTPLQNNLMELWSLLHFLMPHVFRNRKDFAYWFSNPMDNIIEGNVKRNDDLIGRLHGIIRPFVLRRLKKDVETQLPGKFEHIVKCQLSRRQVNLLTSFFA</sequence>
<dbReference type="AlphaFoldDB" id="B8LC34"/>
<feature type="domain" description="Helicase ATP-binding" evidence="9">
    <location>
        <begin position="26"/>
        <end position="191"/>
    </location>
</feature>
<dbReference type="PaxDb" id="35128-Thaps36640"/>
<dbReference type="InParanoid" id="B8LC34"/>
<dbReference type="OMA" id="FHECSSP"/>
<evidence type="ECO:0000256" key="6">
    <source>
        <dbReference type="ARBA" id="ARBA00022853"/>
    </source>
</evidence>
<dbReference type="RefSeq" id="XP_002296597.1">
    <property type="nucleotide sequence ID" value="XM_002296561.1"/>
</dbReference>
<gene>
    <name evidence="10" type="ORF">THAPSDRAFT_36640</name>
</gene>
<dbReference type="eggNOG" id="KOG0391">
    <property type="taxonomic scope" value="Eukaryota"/>
</dbReference>
<comment type="subcellular location">
    <subcellularLocation>
        <location evidence="1">Nucleus</location>
    </subcellularLocation>
</comment>
<dbReference type="EMBL" id="DS999415">
    <property type="protein sequence ID" value="EED87293.1"/>
    <property type="molecule type" value="Genomic_DNA"/>
</dbReference>
<dbReference type="PROSITE" id="PS51192">
    <property type="entry name" value="HELICASE_ATP_BIND_1"/>
    <property type="match status" value="1"/>
</dbReference>
<protein>
    <recommendedName>
        <fullName evidence="9">Helicase ATP-binding domain-containing protein</fullName>
    </recommendedName>
</protein>
<proteinExistence type="predicted"/>
<evidence type="ECO:0000256" key="1">
    <source>
        <dbReference type="ARBA" id="ARBA00004123"/>
    </source>
</evidence>
<name>B8LC34_THAPS</name>
<dbReference type="InterPro" id="IPR000330">
    <property type="entry name" value="SNF2_N"/>
</dbReference>
<keyword evidence="3" id="KW-0378">Hydrolase</keyword>
<keyword evidence="4" id="KW-0347">Helicase</keyword>
<evidence type="ECO:0000256" key="3">
    <source>
        <dbReference type="ARBA" id="ARBA00022801"/>
    </source>
</evidence>
<keyword evidence="2" id="KW-0547">Nucleotide-binding</keyword>
<dbReference type="InterPro" id="IPR014001">
    <property type="entry name" value="Helicase_ATP-bd"/>
</dbReference>
<reference evidence="10 11" key="2">
    <citation type="journal article" date="2008" name="Nature">
        <title>The Phaeodactylum genome reveals the evolutionary history of diatom genomes.</title>
        <authorList>
            <person name="Bowler C."/>
            <person name="Allen A.E."/>
            <person name="Badger J.H."/>
            <person name="Grimwood J."/>
            <person name="Jabbari K."/>
            <person name="Kuo A."/>
            <person name="Maheswari U."/>
            <person name="Martens C."/>
            <person name="Maumus F."/>
            <person name="Otillar R.P."/>
            <person name="Rayko E."/>
            <person name="Salamov A."/>
            <person name="Vandepoele K."/>
            <person name="Beszteri B."/>
            <person name="Gruber A."/>
            <person name="Heijde M."/>
            <person name="Katinka M."/>
            <person name="Mock T."/>
            <person name="Valentin K."/>
            <person name="Verret F."/>
            <person name="Berges J.A."/>
            <person name="Brownlee C."/>
            <person name="Cadoret J.P."/>
            <person name="Chiovitti A."/>
            <person name="Choi C.J."/>
            <person name="Coesel S."/>
            <person name="De Martino A."/>
            <person name="Detter J.C."/>
            <person name="Durkin C."/>
            <person name="Falciatore A."/>
            <person name="Fournet J."/>
            <person name="Haruta M."/>
            <person name="Huysman M.J."/>
            <person name="Jenkins B.D."/>
            <person name="Jiroutova K."/>
            <person name="Jorgensen R.E."/>
            <person name="Joubert Y."/>
            <person name="Kaplan A."/>
            <person name="Kroger N."/>
            <person name="Kroth P.G."/>
            <person name="La Roche J."/>
            <person name="Lindquist E."/>
            <person name="Lommer M."/>
            <person name="Martin-Jezequel V."/>
            <person name="Lopez P.J."/>
            <person name="Lucas S."/>
            <person name="Mangogna M."/>
            <person name="McGinnis K."/>
            <person name="Medlin L.K."/>
            <person name="Montsant A."/>
            <person name="Oudot-Le Secq M.P."/>
            <person name="Napoli C."/>
            <person name="Obornik M."/>
            <person name="Parker M.S."/>
            <person name="Petit J.L."/>
            <person name="Porcel B.M."/>
            <person name="Poulsen N."/>
            <person name="Robison M."/>
            <person name="Rychlewski L."/>
            <person name="Rynearson T.A."/>
            <person name="Schmutz J."/>
            <person name="Shapiro H."/>
            <person name="Siaut M."/>
            <person name="Stanley M."/>
            <person name="Sussman M.R."/>
            <person name="Taylor A.R."/>
            <person name="Vardi A."/>
            <person name="von Dassow P."/>
            <person name="Vyverman W."/>
            <person name="Willis A."/>
            <person name="Wyrwicz L.S."/>
            <person name="Rokhsar D.S."/>
            <person name="Weissenbach J."/>
            <person name="Armbrust E.V."/>
            <person name="Green B.R."/>
            <person name="Van de Peer Y."/>
            <person name="Grigoriev I.V."/>
        </authorList>
    </citation>
    <scope>NUCLEOTIDE SEQUENCE [LARGE SCALE GENOMIC DNA]</scope>
    <source>
        <strain evidence="10 11">CCMP1335</strain>
    </source>
</reference>
<dbReference type="SMART" id="SM00487">
    <property type="entry name" value="DEXDc"/>
    <property type="match status" value="1"/>
</dbReference>
<dbReference type="Pfam" id="PF00176">
    <property type="entry name" value="SNF2-rel_dom"/>
    <property type="match status" value="1"/>
</dbReference>
<dbReference type="InterPro" id="IPR050520">
    <property type="entry name" value="INO80/SWR1_helicase"/>
</dbReference>
<dbReference type="STRING" id="35128.B8LC34"/>
<dbReference type="GO" id="GO:0016787">
    <property type="term" value="F:hydrolase activity"/>
    <property type="evidence" value="ECO:0007669"/>
    <property type="project" value="UniProtKB-KW"/>
</dbReference>
<organism evidence="10 11">
    <name type="scientific">Thalassiosira pseudonana</name>
    <name type="common">Marine diatom</name>
    <name type="synonym">Cyclotella nana</name>
    <dbReference type="NCBI Taxonomy" id="35128"/>
    <lineage>
        <taxon>Eukaryota</taxon>
        <taxon>Sar</taxon>
        <taxon>Stramenopiles</taxon>
        <taxon>Ochrophyta</taxon>
        <taxon>Bacillariophyta</taxon>
        <taxon>Coscinodiscophyceae</taxon>
        <taxon>Thalassiosirophycidae</taxon>
        <taxon>Thalassiosirales</taxon>
        <taxon>Thalassiosiraceae</taxon>
        <taxon>Thalassiosira</taxon>
    </lineage>
</organism>
<dbReference type="GO" id="GO:0005524">
    <property type="term" value="F:ATP binding"/>
    <property type="evidence" value="ECO:0007669"/>
    <property type="project" value="UniProtKB-KW"/>
</dbReference>
<dbReference type="InterPro" id="IPR027417">
    <property type="entry name" value="P-loop_NTPase"/>
</dbReference>
<dbReference type="HOGENOM" id="CLU_000315_17_12_1"/>
<dbReference type="FunFam" id="3.40.50.10810:FF:000005">
    <property type="entry name" value="Photoperiod-independent early flowering 1"/>
    <property type="match status" value="1"/>
</dbReference>
<dbReference type="GO" id="GO:0005634">
    <property type="term" value="C:nucleus"/>
    <property type="evidence" value="ECO:0007669"/>
    <property type="project" value="UniProtKB-SubCell"/>
</dbReference>
<dbReference type="Gene3D" id="3.40.50.10810">
    <property type="entry name" value="Tandem AAA-ATPase domain"/>
    <property type="match status" value="1"/>
</dbReference>
<dbReference type="GeneID" id="7448347"/>
<dbReference type="PANTHER" id="PTHR45685">
    <property type="entry name" value="HELICASE SRCAP-RELATED"/>
    <property type="match status" value="1"/>
</dbReference>
<dbReference type="GO" id="GO:0003677">
    <property type="term" value="F:DNA binding"/>
    <property type="evidence" value="ECO:0007669"/>
    <property type="project" value="UniProtKB-KW"/>
</dbReference>
<evidence type="ECO:0000256" key="5">
    <source>
        <dbReference type="ARBA" id="ARBA00022840"/>
    </source>
</evidence>
<dbReference type="KEGG" id="tps:THAPSDRAFT_36640"/>
<keyword evidence="11" id="KW-1185">Reference proteome</keyword>
<evidence type="ECO:0000256" key="2">
    <source>
        <dbReference type="ARBA" id="ARBA00022741"/>
    </source>
</evidence>
<dbReference type="SUPFAM" id="SSF52540">
    <property type="entry name" value="P-loop containing nucleoside triphosphate hydrolases"/>
    <property type="match status" value="1"/>
</dbReference>
<dbReference type="GO" id="GO:0006325">
    <property type="term" value="P:chromatin organization"/>
    <property type="evidence" value="ECO:0007669"/>
    <property type="project" value="UniProtKB-KW"/>
</dbReference>
<accession>B8LC34</accession>
<reference evidence="10 11" key="1">
    <citation type="journal article" date="2004" name="Science">
        <title>The genome of the diatom Thalassiosira pseudonana: ecology, evolution, and metabolism.</title>
        <authorList>
            <person name="Armbrust E.V."/>
            <person name="Berges J.A."/>
            <person name="Bowler C."/>
            <person name="Green B.R."/>
            <person name="Martinez D."/>
            <person name="Putnam N.H."/>
            <person name="Zhou S."/>
            <person name="Allen A.E."/>
            <person name="Apt K.E."/>
            <person name="Bechner M."/>
            <person name="Brzezinski M.A."/>
            <person name="Chaal B.K."/>
            <person name="Chiovitti A."/>
            <person name="Davis A.K."/>
            <person name="Demarest M.S."/>
            <person name="Detter J.C."/>
            <person name="Glavina T."/>
            <person name="Goodstein D."/>
            <person name="Hadi M.Z."/>
            <person name="Hellsten U."/>
            <person name="Hildebrand M."/>
            <person name="Jenkins B.D."/>
            <person name="Jurka J."/>
            <person name="Kapitonov V.V."/>
            <person name="Kroger N."/>
            <person name="Lau W.W."/>
            <person name="Lane T.W."/>
            <person name="Larimer F.W."/>
            <person name="Lippmeier J.C."/>
            <person name="Lucas S."/>
            <person name="Medina M."/>
            <person name="Montsant A."/>
            <person name="Obornik M."/>
            <person name="Parker M.S."/>
            <person name="Palenik B."/>
            <person name="Pazour G.J."/>
            <person name="Richardson P.M."/>
            <person name="Rynearson T.A."/>
            <person name="Saito M.A."/>
            <person name="Schwartz D.C."/>
            <person name="Thamatrakoln K."/>
            <person name="Valentin K."/>
            <person name="Vardi A."/>
            <person name="Wilkerson F.P."/>
            <person name="Rokhsar D.S."/>
        </authorList>
    </citation>
    <scope>NUCLEOTIDE SEQUENCE [LARGE SCALE GENOMIC DNA]</scope>
    <source>
        <strain evidence="10 11">CCMP1335</strain>
    </source>
</reference>
<keyword evidence="7" id="KW-0238">DNA-binding</keyword>
<evidence type="ECO:0000259" key="9">
    <source>
        <dbReference type="PROSITE" id="PS51192"/>
    </source>
</evidence>
<evidence type="ECO:0000256" key="8">
    <source>
        <dbReference type="ARBA" id="ARBA00023242"/>
    </source>
</evidence>
<dbReference type="GO" id="GO:0004386">
    <property type="term" value="F:helicase activity"/>
    <property type="evidence" value="ECO:0007669"/>
    <property type="project" value="UniProtKB-KW"/>
</dbReference>
<keyword evidence="6" id="KW-0156">Chromatin regulator</keyword>
<evidence type="ECO:0000256" key="4">
    <source>
        <dbReference type="ARBA" id="ARBA00022806"/>
    </source>
</evidence>
<evidence type="ECO:0000313" key="10">
    <source>
        <dbReference type="EMBL" id="EED87293.1"/>
    </source>
</evidence>
<evidence type="ECO:0000313" key="11">
    <source>
        <dbReference type="Proteomes" id="UP000001449"/>
    </source>
</evidence>
<evidence type="ECO:0000256" key="7">
    <source>
        <dbReference type="ARBA" id="ARBA00023125"/>
    </source>
</evidence>
<dbReference type="Proteomes" id="UP000001449">
    <property type="component" value="Chromosome 11"/>
</dbReference>
<dbReference type="PANTHER" id="PTHR45685:SF1">
    <property type="entry name" value="HELICASE SRCAP"/>
    <property type="match status" value="1"/>
</dbReference>